<dbReference type="InterPro" id="IPR035919">
    <property type="entry name" value="EAL_sf"/>
</dbReference>
<dbReference type="EMBL" id="BSUN01000001">
    <property type="protein sequence ID" value="GMA35714.1"/>
    <property type="molecule type" value="Genomic_DNA"/>
</dbReference>
<proteinExistence type="predicted"/>
<dbReference type="PANTHER" id="PTHR44757">
    <property type="entry name" value="DIGUANYLATE CYCLASE DGCP"/>
    <property type="match status" value="1"/>
</dbReference>
<feature type="domain" description="EAL" evidence="1">
    <location>
        <begin position="135"/>
        <end position="351"/>
    </location>
</feature>
<dbReference type="PANTHER" id="PTHR44757:SF2">
    <property type="entry name" value="BIOFILM ARCHITECTURE MAINTENANCE PROTEIN MBAA"/>
    <property type="match status" value="1"/>
</dbReference>
<gene>
    <name evidence="3" type="ORF">GCM10025876_19180</name>
</gene>
<dbReference type="InterPro" id="IPR052155">
    <property type="entry name" value="Biofilm_reg_signaling"/>
</dbReference>
<dbReference type="NCBIfam" id="TIGR00254">
    <property type="entry name" value="GGDEF"/>
    <property type="match status" value="1"/>
</dbReference>
<dbReference type="SMART" id="SM00267">
    <property type="entry name" value="GGDEF"/>
    <property type="match status" value="1"/>
</dbReference>
<evidence type="ECO:0000313" key="3">
    <source>
        <dbReference type="EMBL" id="GMA35714.1"/>
    </source>
</evidence>
<evidence type="ECO:0000259" key="1">
    <source>
        <dbReference type="PROSITE" id="PS50883"/>
    </source>
</evidence>
<accession>A0ABQ6IG70</accession>
<dbReference type="SUPFAM" id="SSF141868">
    <property type="entry name" value="EAL domain-like"/>
    <property type="match status" value="1"/>
</dbReference>
<dbReference type="SUPFAM" id="SSF55073">
    <property type="entry name" value="Nucleotide cyclase"/>
    <property type="match status" value="1"/>
</dbReference>
<dbReference type="PROSITE" id="PS50887">
    <property type="entry name" value="GGDEF"/>
    <property type="match status" value="1"/>
</dbReference>
<protein>
    <recommendedName>
        <fullName evidence="5">Diguanylate cyclase (GGDEF) domain-containing protein</fullName>
    </recommendedName>
</protein>
<organism evidence="3 4">
    <name type="scientific">Demequina litorisediminis</name>
    <dbReference type="NCBI Taxonomy" id="1849022"/>
    <lineage>
        <taxon>Bacteria</taxon>
        <taxon>Bacillati</taxon>
        <taxon>Actinomycetota</taxon>
        <taxon>Actinomycetes</taxon>
        <taxon>Micrococcales</taxon>
        <taxon>Demequinaceae</taxon>
        <taxon>Demequina</taxon>
    </lineage>
</organism>
<dbReference type="CDD" id="cd01949">
    <property type="entry name" value="GGDEF"/>
    <property type="match status" value="1"/>
</dbReference>
<dbReference type="RefSeq" id="WP_284328158.1">
    <property type="nucleotide sequence ID" value="NZ_BSUN01000001.1"/>
</dbReference>
<dbReference type="Gene3D" id="3.30.70.270">
    <property type="match status" value="1"/>
</dbReference>
<dbReference type="PROSITE" id="PS50883">
    <property type="entry name" value="EAL"/>
    <property type="match status" value="1"/>
</dbReference>
<dbReference type="InterPro" id="IPR043128">
    <property type="entry name" value="Rev_trsase/Diguanyl_cyclase"/>
</dbReference>
<reference evidence="4" key="1">
    <citation type="journal article" date="2019" name="Int. J. Syst. Evol. Microbiol.">
        <title>The Global Catalogue of Microorganisms (GCM) 10K type strain sequencing project: providing services to taxonomists for standard genome sequencing and annotation.</title>
        <authorList>
            <consortium name="The Broad Institute Genomics Platform"/>
            <consortium name="The Broad Institute Genome Sequencing Center for Infectious Disease"/>
            <person name="Wu L."/>
            <person name="Ma J."/>
        </authorList>
    </citation>
    <scope>NUCLEOTIDE SEQUENCE [LARGE SCALE GENOMIC DNA]</scope>
    <source>
        <strain evidence="4">NBRC 112299</strain>
    </source>
</reference>
<feature type="domain" description="GGDEF" evidence="2">
    <location>
        <begin position="1"/>
        <end position="126"/>
    </location>
</feature>
<evidence type="ECO:0008006" key="5">
    <source>
        <dbReference type="Google" id="ProtNLM"/>
    </source>
</evidence>
<dbReference type="SMART" id="SM00052">
    <property type="entry name" value="EAL"/>
    <property type="match status" value="1"/>
</dbReference>
<name>A0ABQ6IG70_9MICO</name>
<dbReference type="InterPro" id="IPR029787">
    <property type="entry name" value="Nucleotide_cyclase"/>
</dbReference>
<comment type="caution">
    <text evidence="3">The sequence shown here is derived from an EMBL/GenBank/DDBJ whole genome shotgun (WGS) entry which is preliminary data.</text>
</comment>
<dbReference type="Pfam" id="PF00563">
    <property type="entry name" value="EAL"/>
    <property type="match status" value="1"/>
</dbReference>
<dbReference type="InterPro" id="IPR001633">
    <property type="entry name" value="EAL_dom"/>
</dbReference>
<sequence length="351" mass="38118">MLLDLDHFKDFNDTLGHPVGDTILRQVAGRLVGAAPPGATVHRLGGDEFAVVVTGGLAAARQVAYDLLGALEDPIQVDSLELLVRASAGVAVAPMHGADVETLMKHADIALYHAKVERDRISLYSQEFDVNTLERLQLLADLRAAITDDQLRVVYQPQARLADRTVVAVEALVRWHHPQRGVVPPDAFIPLAENSGLVFSITAFVLDRALRDLAHWREQGYEIRVSVNLSARHLSDLALTAQVADALGRHRVPAGALVLEVTETGILADAVRADIVIRGLRALGVEVAIDDYGTGNASLAYLRRLEIDELKVDRSFVTHIRSVDHDRIIVRSTIEPCPRPGPAGGRGGYRG</sequence>
<evidence type="ECO:0000313" key="4">
    <source>
        <dbReference type="Proteomes" id="UP001157125"/>
    </source>
</evidence>
<keyword evidence="4" id="KW-1185">Reference proteome</keyword>
<dbReference type="Pfam" id="PF00990">
    <property type="entry name" value="GGDEF"/>
    <property type="match status" value="1"/>
</dbReference>
<dbReference type="InterPro" id="IPR000160">
    <property type="entry name" value="GGDEF_dom"/>
</dbReference>
<dbReference type="Gene3D" id="3.20.20.450">
    <property type="entry name" value="EAL domain"/>
    <property type="match status" value="1"/>
</dbReference>
<evidence type="ECO:0000259" key="2">
    <source>
        <dbReference type="PROSITE" id="PS50887"/>
    </source>
</evidence>
<dbReference type="CDD" id="cd01948">
    <property type="entry name" value="EAL"/>
    <property type="match status" value="1"/>
</dbReference>
<dbReference type="Proteomes" id="UP001157125">
    <property type="component" value="Unassembled WGS sequence"/>
</dbReference>